<dbReference type="Gene3D" id="3.30.70.1070">
    <property type="entry name" value="Sporulation related repeat"/>
    <property type="match status" value="1"/>
</dbReference>
<name>A0A516V5W9_9GAMM</name>
<sequence length="249" mass="25427">MAVKRGKSQARRNSGNRGGMPGWAWLVLGVLITLGVVLILPRYLKSGDGDGFFRPHPNPDAQPLAESSDDDEGVVAQPAADAATKDKPDAASKDGDFDFYTLLPGNEVALSDAQLAAAEKAEQARAQQATPAQADTDAALPKPLPETPSTPDTNKPAQVASATPAPTSSGGNDTPYLLQAGAFGASGDAEAVKAKIALLGLNARVESAAIGGKTVYRVRMGPYGTASELATAKGKLADGGLPALAIKVK</sequence>
<feature type="compositionally biased region" description="Low complexity" evidence="1">
    <location>
        <begin position="119"/>
        <end position="139"/>
    </location>
</feature>
<dbReference type="GO" id="GO:0042834">
    <property type="term" value="F:peptidoglycan binding"/>
    <property type="evidence" value="ECO:0007669"/>
    <property type="project" value="InterPro"/>
</dbReference>
<feature type="domain" description="SPOR" evidence="3">
    <location>
        <begin position="170"/>
        <end position="248"/>
    </location>
</feature>
<feature type="region of interest" description="Disordered" evidence="1">
    <location>
        <begin position="119"/>
        <end position="173"/>
    </location>
</feature>
<dbReference type="GO" id="GO:0032153">
    <property type="term" value="C:cell division site"/>
    <property type="evidence" value="ECO:0007669"/>
    <property type="project" value="TreeGrafter"/>
</dbReference>
<dbReference type="InterPro" id="IPR036680">
    <property type="entry name" value="SPOR-like_sf"/>
</dbReference>
<evidence type="ECO:0000259" key="3">
    <source>
        <dbReference type="PROSITE" id="PS51724"/>
    </source>
</evidence>
<feature type="region of interest" description="Disordered" evidence="1">
    <location>
        <begin position="51"/>
        <end position="93"/>
    </location>
</feature>
<accession>A0A516V5W9</accession>
<evidence type="ECO:0000256" key="2">
    <source>
        <dbReference type="SAM" id="Phobius"/>
    </source>
</evidence>
<dbReference type="InterPro" id="IPR052521">
    <property type="entry name" value="Cell_div_SPOR-domain"/>
</dbReference>
<organism evidence="4 5">
    <name type="scientific">Pseudoluteimonas lycopersici</name>
    <dbReference type="NCBI Taxonomy" id="1324796"/>
    <lineage>
        <taxon>Bacteria</taxon>
        <taxon>Pseudomonadati</taxon>
        <taxon>Pseudomonadota</taxon>
        <taxon>Gammaproteobacteria</taxon>
        <taxon>Lysobacterales</taxon>
        <taxon>Lysobacteraceae</taxon>
        <taxon>Pseudoluteimonas</taxon>
    </lineage>
</organism>
<gene>
    <name evidence="4" type="ORF">FNZ56_08560</name>
</gene>
<evidence type="ECO:0000313" key="4">
    <source>
        <dbReference type="EMBL" id="QDQ73923.1"/>
    </source>
</evidence>
<dbReference type="EMBL" id="CP041742">
    <property type="protein sequence ID" value="QDQ73923.1"/>
    <property type="molecule type" value="Genomic_DNA"/>
</dbReference>
<evidence type="ECO:0000313" key="5">
    <source>
        <dbReference type="Proteomes" id="UP000315891"/>
    </source>
</evidence>
<feature type="compositionally biased region" description="Basic and acidic residues" evidence="1">
    <location>
        <begin position="83"/>
        <end position="93"/>
    </location>
</feature>
<dbReference type="GO" id="GO:0032506">
    <property type="term" value="P:cytokinetic process"/>
    <property type="evidence" value="ECO:0007669"/>
    <property type="project" value="TreeGrafter"/>
</dbReference>
<protein>
    <submittedName>
        <fullName evidence="4">Sporulation protein</fullName>
    </submittedName>
</protein>
<keyword evidence="5" id="KW-1185">Reference proteome</keyword>
<proteinExistence type="predicted"/>
<dbReference type="SUPFAM" id="SSF110997">
    <property type="entry name" value="Sporulation related repeat"/>
    <property type="match status" value="1"/>
</dbReference>
<dbReference type="OrthoDB" id="8558195at2"/>
<dbReference type="PROSITE" id="PS51724">
    <property type="entry name" value="SPOR"/>
    <property type="match status" value="1"/>
</dbReference>
<dbReference type="PANTHER" id="PTHR38687">
    <property type="entry name" value="CELL DIVISION PROTEIN DEDD-RELATED"/>
    <property type="match status" value="1"/>
</dbReference>
<dbReference type="InterPro" id="IPR007730">
    <property type="entry name" value="SPOR-like_dom"/>
</dbReference>
<keyword evidence="2" id="KW-0472">Membrane</keyword>
<feature type="transmembrane region" description="Helical" evidence="2">
    <location>
        <begin position="23"/>
        <end position="44"/>
    </location>
</feature>
<evidence type="ECO:0000256" key="1">
    <source>
        <dbReference type="SAM" id="MobiDB-lite"/>
    </source>
</evidence>
<keyword evidence="2" id="KW-0812">Transmembrane</keyword>
<dbReference type="GO" id="GO:0030428">
    <property type="term" value="C:cell septum"/>
    <property type="evidence" value="ECO:0007669"/>
    <property type="project" value="TreeGrafter"/>
</dbReference>
<dbReference type="Proteomes" id="UP000315891">
    <property type="component" value="Chromosome"/>
</dbReference>
<dbReference type="AlphaFoldDB" id="A0A516V5W9"/>
<feature type="compositionally biased region" description="Polar residues" evidence="1">
    <location>
        <begin position="149"/>
        <end position="172"/>
    </location>
</feature>
<dbReference type="Pfam" id="PF05036">
    <property type="entry name" value="SPOR"/>
    <property type="match status" value="1"/>
</dbReference>
<reference evidence="4 5" key="1">
    <citation type="submission" date="2019-07" db="EMBL/GenBank/DDBJ databases">
        <title>Lysobacter weifangensis sp. nov., isolated from bensulfuron-methyl contaminated farmland soil.</title>
        <authorList>
            <person name="Zhao H."/>
        </authorList>
    </citation>
    <scope>NUCLEOTIDE SEQUENCE [LARGE SCALE GENOMIC DNA]</scope>
    <source>
        <strain evidence="4 5">CC-Bw-6</strain>
    </source>
</reference>
<dbReference type="PANTHER" id="PTHR38687:SF1">
    <property type="entry name" value="CELL DIVISION PROTEIN DEDD"/>
    <property type="match status" value="1"/>
</dbReference>
<keyword evidence="2" id="KW-1133">Transmembrane helix</keyword>